<feature type="domain" description="HTH cro/C1-type" evidence="2">
    <location>
        <begin position="7"/>
        <end position="62"/>
    </location>
</feature>
<dbReference type="GO" id="GO:0003677">
    <property type="term" value="F:DNA binding"/>
    <property type="evidence" value="ECO:0007669"/>
    <property type="project" value="UniProtKB-KW"/>
</dbReference>
<keyword evidence="4" id="KW-1185">Reference proteome</keyword>
<dbReference type="InterPro" id="IPR001387">
    <property type="entry name" value="Cro/C1-type_HTH"/>
</dbReference>
<protein>
    <submittedName>
        <fullName evidence="3">XRE family transcriptional regulator</fullName>
    </submittedName>
</protein>
<dbReference type="Gene3D" id="1.10.260.40">
    <property type="entry name" value="lambda repressor-like DNA-binding domains"/>
    <property type="match status" value="1"/>
</dbReference>
<dbReference type="InterPro" id="IPR010982">
    <property type="entry name" value="Lambda_DNA-bd_dom_sf"/>
</dbReference>
<dbReference type="SUPFAM" id="SSF47413">
    <property type="entry name" value="lambda repressor-like DNA-binding domains"/>
    <property type="match status" value="1"/>
</dbReference>
<dbReference type="Proteomes" id="UP000241201">
    <property type="component" value="Unassembled WGS sequence"/>
</dbReference>
<dbReference type="EMBL" id="PYLP01000016">
    <property type="protein sequence ID" value="PST38249.1"/>
    <property type="molecule type" value="Genomic_DNA"/>
</dbReference>
<dbReference type="PROSITE" id="PS50943">
    <property type="entry name" value="HTH_CROC1"/>
    <property type="match status" value="1"/>
</dbReference>
<keyword evidence="1" id="KW-0238">DNA-binding</keyword>
<accession>A0A2T3FSL1</accession>
<dbReference type="GeneID" id="77471516"/>
<evidence type="ECO:0000256" key="1">
    <source>
        <dbReference type="ARBA" id="ARBA00023125"/>
    </source>
</evidence>
<organism evidence="3 4">
    <name type="scientific">Faecalibacillus faecis</name>
    <dbReference type="NCBI Taxonomy" id="1982628"/>
    <lineage>
        <taxon>Bacteria</taxon>
        <taxon>Bacillati</taxon>
        <taxon>Bacillota</taxon>
        <taxon>Erysipelotrichia</taxon>
        <taxon>Erysipelotrichales</taxon>
        <taxon>Coprobacillaceae</taxon>
        <taxon>Faecalibacillus</taxon>
    </lineage>
</organism>
<comment type="caution">
    <text evidence="3">The sequence shown here is derived from an EMBL/GenBank/DDBJ whole genome shotgun (WGS) entry which is preliminary data.</text>
</comment>
<sequence length="101" mass="11841">MDIADKIKFLRTNILDLSQEKFAKKIDVTRGTINNWEQGLSVPTIAHITMIALVCNITTDYLIEDNHPLELSVRDINDREYQILLQLINYFNDINNKEKYE</sequence>
<dbReference type="AlphaFoldDB" id="A0A2T3FSL1"/>
<dbReference type="PANTHER" id="PTHR46558">
    <property type="entry name" value="TRACRIPTIONAL REGULATORY PROTEIN-RELATED-RELATED"/>
    <property type="match status" value="1"/>
</dbReference>
<dbReference type="Pfam" id="PF01381">
    <property type="entry name" value="HTH_3"/>
    <property type="match status" value="1"/>
</dbReference>
<evidence type="ECO:0000313" key="4">
    <source>
        <dbReference type="Proteomes" id="UP000241201"/>
    </source>
</evidence>
<reference evidence="4" key="1">
    <citation type="submission" date="2018-03" db="EMBL/GenBank/DDBJ databases">
        <title>Lachnoclostridium SNUG30370 gen.nov., sp.nov., isolated from human faeces.</title>
        <authorList>
            <person name="Seo B."/>
            <person name="Jeon K."/>
            <person name="Ko G."/>
        </authorList>
    </citation>
    <scope>NUCLEOTIDE SEQUENCE [LARGE SCALE GENOMIC DNA]</scope>
    <source>
        <strain evidence="4">SNUG30370</strain>
    </source>
</reference>
<dbReference type="PANTHER" id="PTHR46558:SF4">
    <property type="entry name" value="DNA-BIDING PHAGE PROTEIN"/>
    <property type="match status" value="1"/>
</dbReference>
<dbReference type="SMART" id="SM00530">
    <property type="entry name" value="HTH_XRE"/>
    <property type="match status" value="1"/>
</dbReference>
<gene>
    <name evidence="3" type="ORF">C7U55_10480</name>
</gene>
<dbReference type="RefSeq" id="WP_106988524.1">
    <property type="nucleotide sequence ID" value="NZ_PYLP01000016.1"/>
</dbReference>
<evidence type="ECO:0000259" key="2">
    <source>
        <dbReference type="PROSITE" id="PS50943"/>
    </source>
</evidence>
<evidence type="ECO:0000313" key="3">
    <source>
        <dbReference type="EMBL" id="PST38249.1"/>
    </source>
</evidence>
<proteinExistence type="predicted"/>
<dbReference type="CDD" id="cd00093">
    <property type="entry name" value="HTH_XRE"/>
    <property type="match status" value="1"/>
</dbReference>
<name>A0A2T3FSL1_9FIRM</name>